<dbReference type="FunFam" id="1.25.10.10:FF:000237">
    <property type="entry name" value="Pumilio homolog 9"/>
    <property type="match status" value="1"/>
</dbReference>
<feature type="region of interest" description="Disordered" evidence="6">
    <location>
        <begin position="336"/>
        <end position="357"/>
    </location>
</feature>
<dbReference type="PROSITE" id="PS50302">
    <property type="entry name" value="PUM"/>
    <property type="match status" value="6"/>
</dbReference>
<accession>A0A9Q0G8N6</accession>
<feature type="repeat" description="Pumilio" evidence="5">
    <location>
        <begin position="475"/>
        <end position="513"/>
    </location>
</feature>
<keyword evidence="3" id="KW-0694">RNA-binding</keyword>
<dbReference type="PANTHER" id="PTHR12537:SF138">
    <property type="entry name" value="PUMILIO HOMOLOG 7, CHLOROPLASTIC-RELATED"/>
    <property type="match status" value="1"/>
</dbReference>
<dbReference type="InterPro" id="IPR016024">
    <property type="entry name" value="ARM-type_fold"/>
</dbReference>
<feature type="repeat" description="Pumilio" evidence="5">
    <location>
        <begin position="657"/>
        <end position="694"/>
    </location>
</feature>
<dbReference type="CDD" id="cd07920">
    <property type="entry name" value="Pumilio"/>
    <property type="match status" value="1"/>
</dbReference>
<evidence type="ECO:0000256" key="6">
    <source>
        <dbReference type="SAM" id="MobiDB-lite"/>
    </source>
</evidence>
<dbReference type="GO" id="GO:0005737">
    <property type="term" value="C:cytoplasm"/>
    <property type="evidence" value="ECO:0007669"/>
    <property type="project" value="TreeGrafter"/>
</dbReference>
<comment type="function">
    <text evidence="4">Sequence-specific RNA-binding protein that regulates translation and mRNA stability by binding the 3'-UTR of target mRNAs.</text>
</comment>
<evidence type="ECO:0000256" key="2">
    <source>
        <dbReference type="ARBA" id="ARBA00022845"/>
    </source>
</evidence>
<dbReference type="PROSITE" id="PS50303">
    <property type="entry name" value="PUM_HD"/>
    <property type="match status" value="1"/>
</dbReference>
<dbReference type="Proteomes" id="UP001141552">
    <property type="component" value="Unassembled WGS sequence"/>
</dbReference>
<dbReference type="Gene3D" id="1.25.10.10">
    <property type="entry name" value="Leucine-rich Repeat Variant"/>
    <property type="match status" value="1"/>
</dbReference>
<reference evidence="8" key="2">
    <citation type="journal article" date="2023" name="Plants (Basel)">
        <title>Annotation of the Turnera subulata (Passifloraceae) Draft Genome Reveals the S-Locus Evolved after the Divergence of Turneroideae from Passifloroideae in a Stepwise Manner.</title>
        <authorList>
            <person name="Henning P.M."/>
            <person name="Roalson E.H."/>
            <person name="Mir W."/>
            <person name="McCubbin A.G."/>
            <person name="Shore J.S."/>
        </authorList>
    </citation>
    <scope>NUCLEOTIDE SEQUENCE</scope>
    <source>
        <strain evidence="8">F60SS</strain>
    </source>
</reference>
<dbReference type="InterPro" id="IPR033133">
    <property type="entry name" value="PUM-HD"/>
</dbReference>
<name>A0A9Q0G8N6_9ROSI</name>
<dbReference type="PANTHER" id="PTHR12537">
    <property type="entry name" value="RNA BINDING PROTEIN PUMILIO-RELATED"/>
    <property type="match status" value="1"/>
</dbReference>
<dbReference type="GO" id="GO:0003729">
    <property type="term" value="F:mRNA binding"/>
    <property type="evidence" value="ECO:0007669"/>
    <property type="project" value="TreeGrafter"/>
</dbReference>
<proteinExistence type="predicted"/>
<gene>
    <name evidence="8" type="ORF">Tsubulata_042551</name>
</gene>
<dbReference type="InterPro" id="IPR001313">
    <property type="entry name" value="Pumilio_RNA-bd_rpt"/>
</dbReference>
<evidence type="ECO:0000256" key="1">
    <source>
        <dbReference type="ARBA" id="ARBA00022737"/>
    </source>
</evidence>
<feature type="repeat" description="Pumilio" evidence="5">
    <location>
        <begin position="586"/>
        <end position="621"/>
    </location>
</feature>
<organism evidence="8 9">
    <name type="scientific">Turnera subulata</name>
    <dbReference type="NCBI Taxonomy" id="218843"/>
    <lineage>
        <taxon>Eukaryota</taxon>
        <taxon>Viridiplantae</taxon>
        <taxon>Streptophyta</taxon>
        <taxon>Embryophyta</taxon>
        <taxon>Tracheophyta</taxon>
        <taxon>Spermatophyta</taxon>
        <taxon>Magnoliopsida</taxon>
        <taxon>eudicotyledons</taxon>
        <taxon>Gunneridae</taxon>
        <taxon>Pentapetalae</taxon>
        <taxon>rosids</taxon>
        <taxon>fabids</taxon>
        <taxon>Malpighiales</taxon>
        <taxon>Passifloraceae</taxon>
        <taxon>Turnera</taxon>
    </lineage>
</organism>
<protein>
    <recommendedName>
        <fullName evidence="7">PUM-HD domain-containing protein</fullName>
    </recommendedName>
</protein>
<dbReference type="EMBL" id="JAKUCV010001742">
    <property type="protein sequence ID" value="KAJ4845213.1"/>
    <property type="molecule type" value="Genomic_DNA"/>
</dbReference>
<keyword evidence="1" id="KW-0677">Repeat</keyword>
<dbReference type="SMART" id="SM00025">
    <property type="entry name" value="Pumilio"/>
    <property type="match status" value="8"/>
</dbReference>
<evidence type="ECO:0000256" key="4">
    <source>
        <dbReference type="ARBA" id="ARBA00058490"/>
    </source>
</evidence>
<feature type="repeat" description="Pumilio" evidence="5">
    <location>
        <begin position="438"/>
        <end position="474"/>
    </location>
</feature>
<feature type="domain" description="PUM-HD" evidence="7">
    <location>
        <begin position="381"/>
        <end position="719"/>
    </location>
</feature>
<evidence type="ECO:0000256" key="3">
    <source>
        <dbReference type="ARBA" id="ARBA00022884"/>
    </source>
</evidence>
<feature type="repeat" description="Pumilio" evidence="5">
    <location>
        <begin position="514"/>
        <end position="549"/>
    </location>
</feature>
<dbReference type="SUPFAM" id="SSF48371">
    <property type="entry name" value="ARM repeat"/>
    <property type="match status" value="1"/>
</dbReference>
<dbReference type="InterPro" id="IPR033712">
    <property type="entry name" value="Pumilio_RNA-bd"/>
</dbReference>
<dbReference type="GO" id="GO:0006417">
    <property type="term" value="P:regulation of translation"/>
    <property type="evidence" value="ECO:0007669"/>
    <property type="project" value="UniProtKB-KW"/>
</dbReference>
<evidence type="ECO:0000256" key="5">
    <source>
        <dbReference type="PROSITE-ProRule" id="PRU00317"/>
    </source>
</evidence>
<dbReference type="OrthoDB" id="668540at2759"/>
<comment type="caution">
    <text evidence="8">The sequence shown here is derived from an EMBL/GenBank/DDBJ whole genome shotgun (WGS) entry which is preliminary data.</text>
</comment>
<evidence type="ECO:0000313" key="9">
    <source>
        <dbReference type="Proteomes" id="UP001141552"/>
    </source>
</evidence>
<feature type="repeat" description="Pumilio" evidence="5">
    <location>
        <begin position="402"/>
        <end position="437"/>
    </location>
</feature>
<keyword evidence="2" id="KW-0810">Translation regulation</keyword>
<dbReference type="AlphaFoldDB" id="A0A9Q0G8N6"/>
<dbReference type="InterPro" id="IPR011989">
    <property type="entry name" value="ARM-like"/>
</dbReference>
<dbReference type="Pfam" id="PF00806">
    <property type="entry name" value="PUF"/>
    <property type="match status" value="8"/>
</dbReference>
<sequence length="719" mass="79823">MMFKLAKRENRVVMENMNEVPSVSCVNLNHQLQRLPLMSSSPLFSTPECSPSSSFSNGFFSSDCSLKDFCSMNGNLVDELGLCQTLSRMDIREVEQNGGVGKVNGFGMGPGGFGYGYGYGSGDVNGSVGQSVGQSVGVQCNDEIENYSCSFGGLNNQVFVNQGLQSSSRGVSFSLNRDVLCTFNGVHGGLENRGVCDHMGSLLGQNQPTTLYPGSACYNNQCDCILEQRKEQARSFRSKGIHMQDRPSRGSPCINDYLGCSHQHQIQSDGGRGLMETFSSPHLNVYDPLPKISMLKERIRAISSNGVTQSLVSLKGAGDMQEICGEESFNRRGKGLNSVRHRVPPTSNSQKESMFKESSMETLPGKSIELDSCSLHGGSCDSDHVRRDNRPFPVQCIRSMADLKGYIYLLAQDQDGCRLLQKIFDEGTSQDIQIIFDEIINHVIELMLKPFGNYVIQKLLDVCNEEQRLEIVFMATREPGQLVNICLNTYGTRVVQKLIETVRTREQIVSVILALKPGTVDLMNDQNGNHVIQRCLQCLGNEDKKFIFDAAAKFCVEIATHRHGCCVMQRCIAHSMGKPRDKMLSQVSKNGLLLAQDPFGNYVVQYIIELKIPSAIACLLSQFKGHYARLSVQKFSSHVVEKCLKNSEESRSQIVRELLSVPNFEQLLQDQYANYVIQSALSVTKGPLHATLVQAVRPHNVLRTNPHCKRIFSRNLLKK</sequence>
<evidence type="ECO:0000313" key="8">
    <source>
        <dbReference type="EMBL" id="KAJ4845213.1"/>
    </source>
</evidence>
<reference evidence="8" key="1">
    <citation type="submission" date="2022-02" db="EMBL/GenBank/DDBJ databases">
        <authorList>
            <person name="Henning P.M."/>
            <person name="McCubbin A.G."/>
            <person name="Shore J.S."/>
        </authorList>
    </citation>
    <scope>NUCLEOTIDE SEQUENCE</scope>
    <source>
        <strain evidence="8">F60SS</strain>
        <tissue evidence="8">Leaves</tissue>
    </source>
</reference>
<keyword evidence="9" id="KW-1185">Reference proteome</keyword>
<evidence type="ECO:0000259" key="7">
    <source>
        <dbReference type="PROSITE" id="PS50303"/>
    </source>
</evidence>